<organism evidence="2 3">
    <name type="scientific">Acanthaster planci</name>
    <name type="common">Crown-of-thorns starfish</name>
    <dbReference type="NCBI Taxonomy" id="133434"/>
    <lineage>
        <taxon>Eukaryota</taxon>
        <taxon>Metazoa</taxon>
        <taxon>Echinodermata</taxon>
        <taxon>Eleutherozoa</taxon>
        <taxon>Asterozoa</taxon>
        <taxon>Asteroidea</taxon>
        <taxon>Valvatacea</taxon>
        <taxon>Valvatida</taxon>
        <taxon>Acanthasteridae</taxon>
        <taxon>Acanthaster</taxon>
    </lineage>
</organism>
<evidence type="ECO:0000313" key="2">
    <source>
        <dbReference type="Proteomes" id="UP000694845"/>
    </source>
</evidence>
<name>A0A8B7Z6T7_ACAPL</name>
<gene>
    <name evidence="3" type="primary">LOC110984993</name>
</gene>
<feature type="region of interest" description="Disordered" evidence="1">
    <location>
        <begin position="103"/>
        <end position="166"/>
    </location>
</feature>
<accession>A0A8B7Z6T7</accession>
<evidence type="ECO:0000313" key="3">
    <source>
        <dbReference type="RefSeq" id="XP_022101358.1"/>
    </source>
</evidence>
<reference evidence="3" key="1">
    <citation type="submission" date="2025-08" db="UniProtKB">
        <authorList>
            <consortium name="RefSeq"/>
        </authorList>
    </citation>
    <scope>IDENTIFICATION</scope>
</reference>
<dbReference type="AlphaFoldDB" id="A0A8B7Z6T7"/>
<dbReference type="RefSeq" id="XP_022101358.1">
    <property type="nucleotide sequence ID" value="XM_022245666.1"/>
</dbReference>
<keyword evidence="2" id="KW-1185">Reference proteome</keyword>
<sequence>MMEGSRAFASCADLTNRFPDMENVEFKASFVFKGYKHKYEVREEGRSRLQRAGRALTKPLLSLLTDPKPRHTLRAHGRPGVSPPPVPQRGQSLDVNGDVVARRAPQDPLPLPPVHEAPNTNPGQSFADEIPTRSRSHNEIEGVPLASGTSTVESTTPPPVPPRDHRLRFYTQREKARDHTDTKAMTVPLPQASITETRAVFPAEISPCLHSHHGNNEPVCRPRTTRANDFESTTQGSCGRKQIPGPPSPSQAHVSRHTCDHDNIKHGGYTYGMCFPEELQSQPEAVRGYSSSDEDLYAKESDETYDKMKQLRALQRQRAPVPSLSADLLGTQSAEDEISSDEQYAISSCPPGKQWQTISVQQLTGVPIFYV</sequence>
<feature type="region of interest" description="Disordered" evidence="1">
    <location>
        <begin position="230"/>
        <end position="256"/>
    </location>
</feature>
<dbReference type="KEGG" id="aplc:110984993"/>
<evidence type="ECO:0000256" key="1">
    <source>
        <dbReference type="SAM" id="MobiDB-lite"/>
    </source>
</evidence>
<protein>
    <submittedName>
        <fullName evidence="3">Uncharacterized protein LOC110984993</fullName>
    </submittedName>
</protein>
<proteinExistence type="predicted"/>
<dbReference type="Proteomes" id="UP000694845">
    <property type="component" value="Unplaced"/>
</dbReference>
<feature type="compositionally biased region" description="Basic and acidic residues" evidence="1">
    <location>
        <begin position="130"/>
        <end position="140"/>
    </location>
</feature>
<dbReference type="GeneID" id="110984993"/>
<feature type="region of interest" description="Disordered" evidence="1">
    <location>
        <begin position="67"/>
        <end position="90"/>
    </location>
</feature>